<keyword evidence="2 3" id="KW-0413">Isomerase</keyword>
<dbReference type="HOGENOM" id="CLU_024979_8_1_10"/>
<dbReference type="GO" id="GO:0140098">
    <property type="term" value="F:catalytic activity, acting on RNA"/>
    <property type="evidence" value="ECO:0007669"/>
    <property type="project" value="UniProtKB-ARBA"/>
</dbReference>
<dbReference type="InterPro" id="IPR000748">
    <property type="entry name" value="PsdUridine_synth_RsuA/RluB/E/F"/>
</dbReference>
<accession>H6L4G5</accession>
<organism evidence="5 6">
    <name type="scientific">Saprospira grandis (strain Lewin)</name>
    <dbReference type="NCBI Taxonomy" id="984262"/>
    <lineage>
        <taxon>Bacteria</taxon>
        <taxon>Pseudomonadati</taxon>
        <taxon>Bacteroidota</taxon>
        <taxon>Saprospiria</taxon>
        <taxon>Saprospirales</taxon>
        <taxon>Saprospiraceae</taxon>
        <taxon>Saprospira</taxon>
    </lineage>
</organism>
<evidence type="ECO:0000313" key="6">
    <source>
        <dbReference type="Proteomes" id="UP000007519"/>
    </source>
</evidence>
<reference evidence="5 6" key="1">
    <citation type="journal article" date="2012" name="Stand. Genomic Sci.">
        <title>Complete genome sequencing and analysis of Saprospira grandis str. Lewin, a predatory marine bacterium.</title>
        <authorList>
            <person name="Saw J.H."/>
            <person name="Yuryev A."/>
            <person name="Kanbe M."/>
            <person name="Hou S."/>
            <person name="Young A.G."/>
            <person name="Aizawa S."/>
            <person name="Alam M."/>
        </authorList>
    </citation>
    <scope>NUCLEOTIDE SEQUENCE [LARGE SCALE GENOMIC DNA]</scope>
    <source>
        <strain evidence="5 6">Lewin</strain>
    </source>
</reference>
<dbReference type="InterPro" id="IPR018496">
    <property type="entry name" value="PsdUridine_synth_RsuA/RluB_CS"/>
</dbReference>
<dbReference type="Gene3D" id="3.30.70.580">
    <property type="entry name" value="Pseudouridine synthase I, catalytic domain, N-terminal subdomain"/>
    <property type="match status" value="1"/>
</dbReference>
<dbReference type="SUPFAM" id="SSF55120">
    <property type="entry name" value="Pseudouridine synthase"/>
    <property type="match status" value="1"/>
</dbReference>
<dbReference type="Proteomes" id="UP000007519">
    <property type="component" value="Chromosome"/>
</dbReference>
<dbReference type="AlphaFoldDB" id="H6L4G5"/>
<dbReference type="InterPro" id="IPR020103">
    <property type="entry name" value="PsdUridine_synth_cat_dom_sf"/>
</dbReference>
<dbReference type="GO" id="GO:0009982">
    <property type="term" value="F:pseudouridine synthase activity"/>
    <property type="evidence" value="ECO:0007669"/>
    <property type="project" value="InterPro"/>
</dbReference>
<keyword evidence="6" id="KW-1185">Reference proteome</keyword>
<dbReference type="EMBL" id="CP002831">
    <property type="protein sequence ID" value="AFC22844.1"/>
    <property type="molecule type" value="Genomic_DNA"/>
</dbReference>
<feature type="domain" description="Pseudouridine synthase RsuA/RluA-like" evidence="4">
    <location>
        <begin position="5"/>
        <end position="159"/>
    </location>
</feature>
<dbReference type="InterPro" id="IPR006145">
    <property type="entry name" value="PsdUridine_synth_RsuA/RluA"/>
</dbReference>
<dbReference type="InterPro" id="IPR020094">
    <property type="entry name" value="TruA/RsuA/RluB/E/F_N"/>
</dbReference>
<dbReference type="GO" id="GO:0006364">
    <property type="term" value="P:rRNA processing"/>
    <property type="evidence" value="ECO:0007669"/>
    <property type="project" value="UniProtKB-ARBA"/>
</dbReference>
<dbReference type="InterPro" id="IPR042092">
    <property type="entry name" value="PsdUridine_s_RsuA/RluB/E/F_cat"/>
</dbReference>
<evidence type="ECO:0000256" key="1">
    <source>
        <dbReference type="ARBA" id="ARBA00008348"/>
    </source>
</evidence>
<dbReference type="PANTHER" id="PTHR47683:SF2">
    <property type="entry name" value="RNA-BINDING S4 DOMAIN-CONTAINING PROTEIN"/>
    <property type="match status" value="1"/>
</dbReference>
<evidence type="ECO:0000256" key="3">
    <source>
        <dbReference type="RuleBase" id="RU003887"/>
    </source>
</evidence>
<dbReference type="GO" id="GO:0001522">
    <property type="term" value="P:pseudouridine synthesis"/>
    <property type="evidence" value="ECO:0007669"/>
    <property type="project" value="InterPro"/>
</dbReference>
<dbReference type="NCBIfam" id="TIGR00093">
    <property type="entry name" value="pseudouridine synthase"/>
    <property type="match status" value="1"/>
</dbReference>
<dbReference type="STRING" id="984262.SGRA_0099"/>
<name>H6L4G5_SAPGL</name>
<proteinExistence type="inferred from homology"/>
<dbReference type="GO" id="GO:0003723">
    <property type="term" value="F:RNA binding"/>
    <property type="evidence" value="ECO:0007669"/>
    <property type="project" value="InterPro"/>
</dbReference>
<dbReference type="Gene3D" id="3.30.70.1560">
    <property type="entry name" value="Alpha-L RNA-binding motif"/>
    <property type="match status" value="1"/>
</dbReference>
<dbReference type="PROSITE" id="PS01149">
    <property type="entry name" value="PSI_RSU"/>
    <property type="match status" value="1"/>
</dbReference>
<dbReference type="eggNOG" id="COG1187">
    <property type="taxonomic scope" value="Bacteria"/>
</dbReference>
<evidence type="ECO:0000259" key="4">
    <source>
        <dbReference type="Pfam" id="PF00849"/>
    </source>
</evidence>
<dbReference type="OrthoDB" id="1012272at2"/>
<evidence type="ECO:0000313" key="5">
    <source>
        <dbReference type="EMBL" id="AFC22844.1"/>
    </source>
</evidence>
<gene>
    <name evidence="5" type="primary">rluE</name>
    <name evidence="5" type="ordered locus">SGRA_0099</name>
</gene>
<dbReference type="Pfam" id="PF00849">
    <property type="entry name" value="PseudoU_synth_2"/>
    <property type="match status" value="1"/>
</dbReference>
<dbReference type="PANTHER" id="PTHR47683">
    <property type="entry name" value="PSEUDOURIDINE SYNTHASE FAMILY PROTEIN-RELATED"/>
    <property type="match status" value="1"/>
</dbReference>
<protein>
    <recommendedName>
        <fullName evidence="3">Pseudouridine synthase</fullName>
        <ecNumber evidence="3">5.4.99.-</ecNumber>
    </recommendedName>
</protein>
<evidence type="ECO:0000256" key="2">
    <source>
        <dbReference type="ARBA" id="ARBA00023235"/>
    </source>
</evidence>
<dbReference type="KEGG" id="sgn:SGRA_0099"/>
<sequence length="199" mass="22982">MAKSYYIIYKPYRMLSQFTQEHPDHITLAHLELGFPKDVYPVGRLDADSEGLLLLSNDNLLKTRLLAPKNAHWRYYLVQVEGEPQEEDLEKLRAGGLSIKLPSKKRYACLPAKAERLEQPPALPERDPPVRFRANIPTTWLRIGLREGKNRQIRKMTAAIGFPTLRLLRHQIGQWKMPEYMQAGDCIHLTAEEAQTLLK</sequence>
<dbReference type="RefSeq" id="WP_014373096.1">
    <property type="nucleotide sequence ID" value="NC_016940.1"/>
</dbReference>
<dbReference type="EC" id="5.4.99.-" evidence="3"/>
<comment type="similarity">
    <text evidence="1 3">Belongs to the pseudouridine synthase RsuA family.</text>
</comment>
<dbReference type="InterPro" id="IPR050343">
    <property type="entry name" value="RsuA_PseudoU_synthase"/>
</dbReference>